<evidence type="ECO:0000313" key="3">
    <source>
        <dbReference type="Proteomes" id="UP001604277"/>
    </source>
</evidence>
<protein>
    <submittedName>
        <fullName evidence="2">Uncharacterized protein</fullName>
    </submittedName>
</protein>
<sequence length="217" mass="24313">MSISKSLTGTSTSLHMIRSKSPNPNSSSNLEILKLKDQSLFWALQSLQCVNNNARTRKDNKNRRNFVVYSGVDPSSVPPPSGPPSNFLNWILGFAMTVVLPFFSHKWASLLKLKNEVENTVDTIEHFAGAVEKVAEDVEKVAEDIANDLPKGGKLRNMLDFVENVAEKVAEDAHQVEEFIDKVQEAEEKMETFVESLVDEAKEHPKEAKEETLTRKS</sequence>
<reference evidence="3" key="1">
    <citation type="submission" date="2024-07" db="EMBL/GenBank/DDBJ databases">
        <title>Two chromosome-level genome assemblies of Korean endemic species Abeliophyllum distichum and Forsythia ovata (Oleaceae).</title>
        <authorList>
            <person name="Jang H."/>
        </authorList>
    </citation>
    <scope>NUCLEOTIDE SEQUENCE [LARGE SCALE GENOMIC DNA]</scope>
</reference>
<dbReference type="PANTHER" id="PTHR33735">
    <property type="entry name" value="EXPRESSED PROTEIN"/>
    <property type="match status" value="1"/>
</dbReference>
<proteinExistence type="predicted"/>
<gene>
    <name evidence="2" type="ORF">Fot_51355</name>
</gene>
<comment type="caution">
    <text evidence="2">The sequence shown here is derived from an EMBL/GenBank/DDBJ whole genome shotgun (WGS) entry which is preliminary data.</text>
</comment>
<keyword evidence="3" id="KW-1185">Reference proteome</keyword>
<evidence type="ECO:0000313" key="2">
    <source>
        <dbReference type="EMBL" id="KAL2467830.1"/>
    </source>
</evidence>
<evidence type="ECO:0000256" key="1">
    <source>
        <dbReference type="SAM" id="MobiDB-lite"/>
    </source>
</evidence>
<feature type="region of interest" description="Disordered" evidence="1">
    <location>
        <begin position="1"/>
        <end position="28"/>
    </location>
</feature>
<feature type="compositionally biased region" description="Basic and acidic residues" evidence="1">
    <location>
        <begin position="199"/>
        <end position="217"/>
    </location>
</feature>
<feature type="region of interest" description="Disordered" evidence="1">
    <location>
        <begin position="198"/>
        <end position="217"/>
    </location>
</feature>
<accession>A0ABD1PVD9</accession>
<dbReference type="Gene3D" id="1.20.1480.30">
    <property type="entry name" value="Designed four-helix bundle protein"/>
    <property type="match status" value="1"/>
</dbReference>
<dbReference type="PANTHER" id="PTHR33735:SF14">
    <property type="entry name" value="PHAGE CAPSID SCAFFOLDING PROTEIN (GPO) SERINE PEPTIDASE"/>
    <property type="match status" value="1"/>
</dbReference>
<organism evidence="2 3">
    <name type="scientific">Forsythia ovata</name>
    <dbReference type="NCBI Taxonomy" id="205694"/>
    <lineage>
        <taxon>Eukaryota</taxon>
        <taxon>Viridiplantae</taxon>
        <taxon>Streptophyta</taxon>
        <taxon>Embryophyta</taxon>
        <taxon>Tracheophyta</taxon>
        <taxon>Spermatophyta</taxon>
        <taxon>Magnoliopsida</taxon>
        <taxon>eudicotyledons</taxon>
        <taxon>Gunneridae</taxon>
        <taxon>Pentapetalae</taxon>
        <taxon>asterids</taxon>
        <taxon>lamiids</taxon>
        <taxon>Lamiales</taxon>
        <taxon>Oleaceae</taxon>
        <taxon>Forsythieae</taxon>
        <taxon>Forsythia</taxon>
    </lineage>
</organism>
<feature type="compositionally biased region" description="Polar residues" evidence="1">
    <location>
        <begin position="1"/>
        <end position="14"/>
    </location>
</feature>
<dbReference type="AlphaFoldDB" id="A0ABD1PVD9"/>
<dbReference type="EMBL" id="JBFOLJ010000017">
    <property type="protein sequence ID" value="KAL2467830.1"/>
    <property type="molecule type" value="Genomic_DNA"/>
</dbReference>
<dbReference type="Proteomes" id="UP001604277">
    <property type="component" value="Unassembled WGS sequence"/>
</dbReference>
<feature type="compositionally biased region" description="Low complexity" evidence="1">
    <location>
        <begin position="19"/>
        <end position="28"/>
    </location>
</feature>
<name>A0ABD1PVD9_9LAMI</name>